<dbReference type="AlphaFoldDB" id="A0A9W4AF38"/>
<name>A0A9W4AF38_BACTO</name>
<evidence type="ECO:0000313" key="1">
    <source>
        <dbReference type="EMBL" id="BAR87364.1"/>
    </source>
</evidence>
<proteinExistence type="predicted"/>
<reference evidence="1 2" key="1">
    <citation type="submission" date="2015-05" db="EMBL/GenBank/DDBJ databases">
        <title>Whole genome sequence of Bacillus thuringiensis serovar tolworthi Pasteur Institute Standard strain.</title>
        <authorList>
            <person name="Kanda K."/>
            <person name="Nakashima K."/>
            <person name="Nagano Y."/>
        </authorList>
    </citation>
    <scope>NUCLEOTIDE SEQUENCE [LARGE SCALE GENOMIC DNA]</scope>
    <source>
        <strain evidence="1 2">Pasteur Institute Standard strain</strain>
        <plasmid evidence="2">pKK1 DNA</plasmid>
    </source>
</reference>
<dbReference type="EMBL" id="AP014865">
    <property type="protein sequence ID" value="BAR87364.1"/>
    <property type="molecule type" value="Genomic_DNA"/>
</dbReference>
<dbReference type="Proteomes" id="UP000055316">
    <property type="component" value="Plasmid pKK1"/>
</dbReference>
<protein>
    <submittedName>
        <fullName evidence="1">Uncharacterized protein</fullName>
    </submittedName>
</protein>
<organism evidence="1 2">
    <name type="scientific">Bacillus thuringiensis subsp. tolworthi</name>
    <dbReference type="NCBI Taxonomy" id="1442"/>
    <lineage>
        <taxon>Bacteria</taxon>
        <taxon>Bacillati</taxon>
        <taxon>Bacillota</taxon>
        <taxon>Bacilli</taxon>
        <taxon>Bacillales</taxon>
        <taxon>Bacillaceae</taxon>
        <taxon>Bacillus</taxon>
        <taxon>Bacillus cereus group</taxon>
    </lineage>
</organism>
<geneLocation type="plasmid" evidence="2">
    <name>pKK1 DNA</name>
</geneLocation>
<accession>A0A9W4AF38</accession>
<sequence>MMIAIITLHKINNWLILSFQLGLLLLNEAKGEVVQVTKTYMLSTCRHISNLFLIW</sequence>
<keyword evidence="1" id="KW-0614">Plasmid</keyword>
<gene>
    <name evidence="1" type="ORF">KNN_06631</name>
</gene>
<evidence type="ECO:0000313" key="2">
    <source>
        <dbReference type="Proteomes" id="UP000055316"/>
    </source>
</evidence>